<keyword evidence="4" id="KW-1185">Reference proteome</keyword>
<evidence type="ECO:0000256" key="1">
    <source>
        <dbReference type="ARBA" id="ARBA00009981"/>
    </source>
</evidence>
<dbReference type="EMBL" id="FCOJ02000049">
    <property type="protein sequence ID" value="SAK81365.1"/>
    <property type="molecule type" value="Genomic_DNA"/>
</dbReference>
<dbReference type="Pfam" id="PF02604">
    <property type="entry name" value="PhdYeFM_antitox"/>
    <property type="match status" value="1"/>
</dbReference>
<evidence type="ECO:0000256" key="2">
    <source>
        <dbReference type="RuleBase" id="RU362080"/>
    </source>
</evidence>
<comment type="similarity">
    <text evidence="1 2">Belongs to the phD/YefM antitoxin family.</text>
</comment>
<proteinExistence type="inferred from homology"/>
<dbReference type="PANTHER" id="PTHR35377">
    <property type="entry name" value="ANTITOXIN VAPB49-RELATED-RELATED"/>
    <property type="match status" value="1"/>
</dbReference>
<dbReference type="Proteomes" id="UP000054596">
    <property type="component" value="Unassembled WGS sequence"/>
</dbReference>
<gene>
    <name evidence="3" type="ORF">AWB82_05374</name>
</gene>
<dbReference type="PANTHER" id="PTHR35377:SF4">
    <property type="entry name" value="PREVENT-HOST-DEATH FAMILY PROTEIN"/>
    <property type="match status" value="1"/>
</dbReference>
<evidence type="ECO:0000313" key="3">
    <source>
        <dbReference type="EMBL" id="SAK81365.1"/>
    </source>
</evidence>
<protein>
    <recommendedName>
        <fullName evidence="2">Antitoxin</fullName>
    </recommendedName>
</protein>
<dbReference type="InterPro" id="IPR006442">
    <property type="entry name" value="Antitoxin_Phd/YefM"/>
</dbReference>
<dbReference type="STRING" id="1777143.AWB82_05374"/>
<name>A0A158CGB1_9BURK</name>
<sequence>MGEIMQTVNIHDAKTNFSKLVDAAAGGEEIIIAKAGKPTAKLVPIEPARPTRAFGRLKGKLHIADDFDAPLPDDVLASFEGR</sequence>
<evidence type="ECO:0000313" key="4">
    <source>
        <dbReference type="Proteomes" id="UP000054596"/>
    </source>
</evidence>
<reference evidence="3" key="1">
    <citation type="submission" date="2016-01" db="EMBL/GenBank/DDBJ databases">
        <authorList>
            <person name="Peeters C."/>
        </authorList>
    </citation>
    <scope>NUCLEOTIDE SEQUENCE [LARGE SCALE GENOMIC DNA]</scope>
    <source>
        <strain evidence="3">LMG 29325</strain>
    </source>
</reference>
<comment type="function">
    <text evidence="2">Antitoxin component of a type II toxin-antitoxin (TA) system.</text>
</comment>
<comment type="caution">
    <text evidence="3">The sequence shown here is derived from an EMBL/GenBank/DDBJ whole genome shotgun (WGS) entry which is preliminary data.</text>
</comment>
<dbReference type="SUPFAM" id="SSF143120">
    <property type="entry name" value="YefM-like"/>
    <property type="match status" value="1"/>
</dbReference>
<dbReference type="AlphaFoldDB" id="A0A158CGB1"/>
<accession>A0A158CGB1</accession>
<organism evidence="3 4">
    <name type="scientific">Caballeronia glebae</name>
    <dbReference type="NCBI Taxonomy" id="1777143"/>
    <lineage>
        <taxon>Bacteria</taxon>
        <taxon>Pseudomonadati</taxon>
        <taxon>Pseudomonadota</taxon>
        <taxon>Betaproteobacteria</taxon>
        <taxon>Burkholderiales</taxon>
        <taxon>Burkholderiaceae</taxon>
        <taxon>Caballeronia</taxon>
    </lineage>
</organism>
<dbReference type="NCBIfam" id="TIGR01552">
    <property type="entry name" value="phd_fam"/>
    <property type="match status" value="1"/>
</dbReference>
<dbReference type="InterPro" id="IPR051416">
    <property type="entry name" value="phD-YefM_TA_antitoxins"/>
</dbReference>
<dbReference type="Gene3D" id="3.40.1620.10">
    <property type="entry name" value="YefM-like domain"/>
    <property type="match status" value="1"/>
</dbReference>
<dbReference type="InterPro" id="IPR036165">
    <property type="entry name" value="YefM-like_sf"/>
</dbReference>